<proteinExistence type="predicted"/>
<keyword evidence="2" id="KW-0472">Membrane</keyword>
<feature type="transmembrane region" description="Helical" evidence="2">
    <location>
        <begin position="86"/>
        <end position="106"/>
    </location>
</feature>
<sequence>MAVRTNGRASTPSDEERWEQALSIAQGTPTPPALDRQRRRRRDVLLWLIGLLAAASAAGFVAGLLFPDAFGGPAGNSADSDQRDAVVLVTVLVGFAVEAVGIAMLVRARQWGARWRSPVAVLTRTQRRLVLREVRGRVPAHQDHLPVSLDLARRLVSTDGLLVMFAGFSIMQLGRLVDQSGLVSTLWTSGVLALFLVAAVLVLRDRLRAQRFLDRHVPSDG</sequence>
<keyword evidence="4" id="KW-1185">Reference proteome</keyword>
<feature type="transmembrane region" description="Helical" evidence="2">
    <location>
        <begin position="44"/>
        <end position="66"/>
    </location>
</feature>
<feature type="transmembrane region" description="Helical" evidence="2">
    <location>
        <begin position="155"/>
        <end position="174"/>
    </location>
</feature>
<keyword evidence="2" id="KW-0812">Transmembrane</keyword>
<reference evidence="3 4" key="1">
    <citation type="submission" date="2019-07" db="EMBL/GenBank/DDBJ databases">
        <title>Quadrisphaera sp. strain DD2A genome sequencing and assembly.</title>
        <authorList>
            <person name="Kim I."/>
        </authorList>
    </citation>
    <scope>NUCLEOTIDE SEQUENCE [LARGE SCALE GENOMIC DNA]</scope>
    <source>
        <strain evidence="3 4">DD2A</strain>
    </source>
</reference>
<accession>A0A5C8ZHC8</accession>
<dbReference type="RefSeq" id="WP_147925096.1">
    <property type="nucleotide sequence ID" value="NZ_VKAC01000002.1"/>
</dbReference>
<feature type="region of interest" description="Disordered" evidence="1">
    <location>
        <begin position="1"/>
        <end position="35"/>
    </location>
</feature>
<evidence type="ECO:0000313" key="4">
    <source>
        <dbReference type="Proteomes" id="UP000321234"/>
    </source>
</evidence>
<organism evidence="3 4">
    <name type="scientific">Quadrisphaera setariae</name>
    <dbReference type="NCBI Taxonomy" id="2593304"/>
    <lineage>
        <taxon>Bacteria</taxon>
        <taxon>Bacillati</taxon>
        <taxon>Actinomycetota</taxon>
        <taxon>Actinomycetes</taxon>
        <taxon>Kineosporiales</taxon>
        <taxon>Kineosporiaceae</taxon>
        <taxon>Quadrisphaera</taxon>
    </lineage>
</organism>
<evidence type="ECO:0000256" key="1">
    <source>
        <dbReference type="SAM" id="MobiDB-lite"/>
    </source>
</evidence>
<keyword evidence="2" id="KW-1133">Transmembrane helix</keyword>
<dbReference type="AlphaFoldDB" id="A0A5C8ZHC8"/>
<name>A0A5C8ZHC8_9ACTN</name>
<dbReference type="EMBL" id="VKAC01000002">
    <property type="protein sequence ID" value="TXR57455.1"/>
    <property type="molecule type" value="Genomic_DNA"/>
</dbReference>
<feature type="transmembrane region" description="Helical" evidence="2">
    <location>
        <begin position="186"/>
        <end position="203"/>
    </location>
</feature>
<evidence type="ECO:0000256" key="2">
    <source>
        <dbReference type="SAM" id="Phobius"/>
    </source>
</evidence>
<dbReference type="Proteomes" id="UP000321234">
    <property type="component" value="Unassembled WGS sequence"/>
</dbReference>
<protein>
    <submittedName>
        <fullName evidence="3">Uncharacterized protein</fullName>
    </submittedName>
</protein>
<comment type="caution">
    <text evidence="3">The sequence shown here is derived from an EMBL/GenBank/DDBJ whole genome shotgun (WGS) entry which is preliminary data.</text>
</comment>
<gene>
    <name evidence="3" type="ORF">FMM08_04200</name>
</gene>
<evidence type="ECO:0000313" key="3">
    <source>
        <dbReference type="EMBL" id="TXR57455.1"/>
    </source>
</evidence>